<protein>
    <recommendedName>
        <fullName evidence="3">Leucine rich repeat containing 74B</fullName>
    </recommendedName>
</protein>
<reference evidence="1" key="1">
    <citation type="submission" date="2025-08" db="UniProtKB">
        <authorList>
            <consortium name="Ensembl"/>
        </authorList>
    </citation>
    <scope>IDENTIFICATION</scope>
</reference>
<evidence type="ECO:0008006" key="3">
    <source>
        <dbReference type="Google" id="ProtNLM"/>
    </source>
</evidence>
<dbReference type="Ensembl" id="ENSPMGT00000013077.1">
    <property type="protein sequence ID" value="ENSPMGP00000012260.1"/>
    <property type="gene ID" value="ENSPMGG00000010115.1"/>
</dbReference>
<dbReference type="STRING" id="409849.ENSPMGP00000012260"/>
<proteinExistence type="predicted"/>
<organism evidence="1 2">
    <name type="scientific">Periophthalmus magnuspinnatus</name>
    <dbReference type="NCBI Taxonomy" id="409849"/>
    <lineage>
        <taxon>Eukaryota</taxon>
        <taxon>Metazoa</taxon>
        <taxon>Chordata</taxon>
        <taxon>Craniata</taxon>
        <taxon>Vertebrata</taxon>
        <taxon>Euteleostomi</taxon>
        <taxon>Actinopterygii</taxon>
        <taxon>Neopterygii</taxon>
        <taxon>Teleostei</taxon>
        <taxon>Neoteleostei</taxon>
        <taxon>Acanthomorphata</taxon>
        <taxon>Gobiaria</taxon>
        <taxon>Gobiiformes</taxon>
        <taxon>Gobioidei</taxon>
        <taxon>Gobiidae</taxon>
        <taxon>Oxudercinae</taxon>
        <taxon>Periophthalmus</taxon>
    </lineage>
</organism>
<dbReference type="SUPFAM" id="SSF52047">
    <property type="entry name" value="RNI-like"/>
    <property type="match status" value="1"/>
</dbReference>
<dbReference type="AlphaFoldDB" id="A0A3B4A698"/>
<dbReference type="Gene3D" id="3.80.10.10">
    <property type="entry name" value="Ribonuclease Inhibitor"/>
    <property type="match status" value="1"/>
</dbReference>
<dbReference type="InterPro" id="IPR032675">
    <property type="entry name" value="LRR_dom_sf"/>
</dbReference>
<evidence type="ECO:0000313" key="1">
    <source>
        <dbReference type="Ensembl" id="ENSPMGP00000012260.1"/>
    </source>
</evidence>
<reference evidence="1" key="2">
    <citation type="submission" date="2025-09" db="UniProtKB">
        <authorList>
            <consortium name="Ensembl"/>
        </authorList>
    </citation>
    <scope>IDENTIFICATION</scope>
</reference>
<sequence length="102" mass="11305">HSNNRIPPEGVIRLAVGLRANKTIKSLNVGRNPIQNAGCYGLLKSISDNKDSAVELLDLSDIFVNQDFEDLLESMRDTFPALVVKRGRKFAAFCRVKSDKTS</sequence>
<keyword evidence="2" id="KW-1185">Reference proteome</keyword>
<accession>A0A3B4A698</accession>
<evidence type="ECO:0000313" key="2">
    <source>
        <dbReference type="Proteomes" id="UP000261520"/>
    </source>
</evidence>
<dbReference type="Proteomes" id="UP000261520">
    <property type="component" value="Unplaced"/>
</dbReference>
<name>A0A3B4A698_9GOBI</name>